<feature type="compositionally biased region" description="Basic and acidic residues" evidence="17">
    <location>
        <begin position="1746"/>
        <end position="1762"/>
    </location>
</feature>
<feature type="compositionally biased region" description="Polar residues" evidence="17">
    <location>
        <begin position="1786"/>
        <end position="1801"/>
    </location>
</feature>
<keyword evidence="13" id="KW-0539">Nucleus</keyword>
<evidence type="ECO:0000256" key="15">
    <source>
        <dbReference type="ARBA" id="ARBA00069865"/>
    </source>
</evidence>
<evidence type="ECO:0000256" key="8">
    <source>
        <dbReference type="ARBA" id="ARBA00022990"/>
    </source>
</evidence>
<evidence type="ECO:0000256" key="11">
    <source>
        <dbReference type="ARBA" id="ARBA00023159"/>
    </source>
</evidence>
<keyword evidence="12" id="KW-0804">Transcription</keyword>
<evidence type="ECO:0000256" key="2">
    <source>
        <dbReference type="ARBA" id="ARBA00004322"/>
    </source>
</evidence>
<feature type="region of interest" description="Disordered" evidence="17">
    <location>
        <begin position="28"/>
        <end position="55"/>
    </location>
</feature>
<feature type="compositionally biased region" description="Basic and acidic residues" evidence="17">
    <location>
        <begin position="344"/>
        <end position="405"/>
    </location>
</feature>
<feature type="compositionally biased region" description="Basic and acidic residues" evidence="17">
    <location>
        <begin position="461"/>
        <end position="541"/>
    </location>
</feature>
<dbReference type="GO" id="GO:0008625">
    <property type="term" value="P:extrinsic apoptotic signaling pathway via death domain receptors"/>
    <property type="evidence" value="ECO:0007669"/>
    <property type="project" value="UniProtKB-ARBA"/>
</dbReference>
<dbReference type="GO" id="GO:0016605">
    <property type="term" value="C:PML body"/>
    <property type="evidence" value="ECO:0007669"/>
    <property type="project" value="UniProtKB-SubCell"/>
</dbReference>
<feature type="compositionally biased region" description="Polar residues" evidence="17">
    <location>
        <begin position="136"/>
        <end position="149"/>
    </location>
</feature>
<evidence type="ECO:0000313" key="18">
    <source>
        <dbReference type="EMBL" id="GCB61473.1"/>
    </source>
</evidence>
<feature type="compositionally biased region" description="Basic and acidic residues" evidence="17">
    <location>
        <begin position="997"/>
        <end position="1019"/>
    </location>
</feature>
<evidence type="ECO:0000256" key="9">
    <source>
        <dbReference type="ARBA" id="ARBA00023015"/>
    </source>
</evidence>
<feature type="compositionally biased region" description="Polar residues" evidence="17">
    <location>
        <begin position="406"/>
        <end position="420"/>
    </location>
</feature>
<dbReference type="OrthoDB" id="1938039at2759"/>
<feature type="region of interest" description="Disordered" evidence="17">
    <location>
        <begin position="981"/>
        <end position="1025"/>
    </location>
</feature>
<evidence type="ECO:0000256" key="3">
    <source>
        <dbReference type="ARBA" id="ARBA00004496"/>
    </source>
</evidence>
<reference evidence="18 19" key="1">
    <citation type="journal article" date="2018" name="Nat. Ecol. Evol.">
        <title>Shark genomes provide insights into elasmobranch evolution and the origin of vertebrates.</title>
        <authorList>
            <person name="Hara Y"/>
            <person name="Yamaguchi K"/>
            <person name="Onimaru K"/>
            <person name="Kadota M"/>
            <person name="Koyanagi M"/>
            <person name="Keeley SD"/>
            <person name="Tatsumi K"/>
            <person name="Tanaka K"/>
            <person name="Motone F"/>
            <person name="Kageyama Y"/>
            <person name="Nozu R"/>
            <person name="Adachi N"/>
            <person name="Nishimura O"/>
            <person name="Nakagawa R"/>
            <person name="Tanegashima C"/>
            <person name="Kiyatake I"/>
            <person name="Matsumoto R"/>
            <person name="Murakumo K"/>
            <person name="Nishida K"/>
            <person name="Terakita A"/>
            <person name="Kuratani S"/>
            <person name="Sato K"/>
            <person name="Hyodo S Kuraku.S."/>
        </authorList>
    </citation>
    <scope>NUCLEOTIDE SEQUENCE [LARGE SCALE GENOMIC DNA]</scope>
</reference>
<keyword evidence="10" id="KW-0496">Mitochondrion</keyword>
<dbReference type="GO" id="GO:0036337">
    <property type="term" value="P:Fas signaling pathway"/>
    <property type="evidence" value="ECO:0007669"/>
    <property type="project" value="TreeGrafter"/>
</dbReference>
<dbReference type="FunFam" id="1.10.10.60:FF:000265">
    <property type="entry name" value="CASP8-associated protein 2 isoform X1"/>
    <property type="match status" value="1"/>
</dbReference>
<dbReference type="OMA" id="KLQFMET"/>
<feature type="compositionally biased region" description="Polar residues" evidence="17">
    <location>
        <begin position="1716"/>
        <end position="1726"/>
    </location>
</feature>
<dbReference type="InterPro" id="IPR009057">
    <property type="entry name" value="Homeodomain-like_sf"/>
</dbReference>
<keyword evidence="7" id="KW-0053">Apoptosis</keyword>
<evidence type="ECO:0000256" key="7">
    <source>
        <dbReference type="ARBA" id="ARBA00022703"/>
    </source>
</evidence>
<feature type="compositionally biased region" description="Basic and acidic residues" evidence="17">
    <location>
        <begin position="299"/>
        <end position="315"/>
    </location>
</feature>
<dbReference type="PANTHER" id="PTHR15489">
    <property type="entry name" value="CASPASE 8 ASSOCIATED PROTEIN 2"/>
    <property type="match status" value="1"/>
</dbReference>
<keyword evidence="9" id="KW-0805">Transcription regulation</keyword>
<evidence type="ECO:0000256" key="4">
    <source>
        <dbReference type="ARBA" id="ARBA00022490"/>
    </source>
</evidence>
<keyword evidence="5" id="KW-0678">Repressor</keyword>
<evidence type="ECO:0000256" key="13">
    <source>
        <dbReference type="ARBA" id="ARBA00023242"/>
    </source>
</evidence>
<feature type="compositionally biased region" description="Low complexity" evidence="17">
    <location>
        <begin position="1765"/>
        <end position="1782"/>
    </location>
</feature>
<evidence type="ECO:0000313" key="19">
    <source>
        <dbReference type="Proteomes" id="UP000288216"/>
    </source>
</evidence>
<dbReference type="Pfam" id="PF21227">
    <property type="entry name" value="Myb_DNA-binding_7"/>
    <property type="match status" value="1"/>
</dbReference>
<keyword evidence="19" id="KW-1185">Reference proteome</keyword>
<feature type="compositionally biased region" description="Basic and acidic residues" evidence="17">
    <location>
        <begin position="277"/>
        <end position="292"/>
    </location>
</feature>
<feature type="compositionally biased region" description="Low complexity" evidence="17">
    <location>
        <begin position="1238"/>
        <end position="1249"/>
    </location>
</feature>
<dbReference type="GO" id="GO:0005739">
    <property type="term" value="C:mitochondrion"/>
    <property type="evidence" value="ECO:0007669"/>
    <property type="project" value="UniProtKB-SubCell"/>
</dbReference>
<dbReference type="EMBL" id="BFAA01005096">
    <property type="protein sequence ID" value="GCB61473.1"/>
    <property type="molecule type" value="Genomic_DNA"/>
</dbReference>
<evidence type="ECO:0000256" key="10">
    <source>
        <dbReference type="ARBA" id="ARBA00023128"/>
    </source>
</evidence>
<feature type="region of interest" description="Disordered" evidence="17">
    <location>
        <begin position="253"/>
        <end position="577"/>
    </location>
</feature>
<dbReference type="PANTHER" id="PTHR15489:SF2">
    <property type="entry name" value="CASP8-ASSOCIATED PROTEIN 2"/>
    <property type="match status" value="1"/>
</dbReference>
<feature type="region of interest" description="Disordered" evidence="17">
    <location>
        <begin position="172"/>
        <end position="236"/>
    </location>
</feature>
<comment type="caution">
    <text evidence="18">The sequence shown here is derived from an EMBL/GenBank/DDBJ whole genome shotgun (WGS) entry which is preliminary data.</text>
</comment>
<keyword evidence="4" id="KW-0963">Cytoplasm</keyword>
<feature type="compositionally biased region" description="Polar residues" evidence="17">
    <location>
        <begin position="558"/>
        <end position="572"/>
    </location>
</feature>
<dbReference type="Proteomes" id="UP000288216">
    <property type="component" value="Unassembled WGS sequence"/>
</dbReference>
<dbReference type="STRING" id="75743.A0A401NKR9"/>
<organism evidence="18 19">
    <name type="scientific">Scyliorhinus torazame</name>
    <name type="common">Cloudy catshark</name>
    <name type="synonym">Catulus torazame</name>
    <dbReference type="NCBI Taxonomy" id="75743"/>
    <lineage>
        <taxon>Eukaryota</taxon>
        <taxon>Metazoa</taxon>
        <taxon>Chordata</taxon>
        <taxon>Craniata</taxon>
        <taxon>Vertebrata</taxon>
        <taxon>Chondrichthyes</taxon>
        <taxon>Elasmobranchii</taxon>
        <taxon>Galeomorphii</taxon>
        <taxon>Galeoidea</taxon>
        <taxon>Carcharhiniformes</taxon>
        <taxon>Scyliorhinidae</taxon>
        <taxon>Scyliorhinus</taxon>
    </lineage>
</organism>
<keyword evidence="6" id="KW-0597">Phosphoprotein</keyword>
<gene>
    <name evidence="18" type="ORF">scyTo_0011315</name>
</gene>
<dbReference type="InterPro" id="IPR039674">
    <property type="entry name" value="FLASH"/>
</dbReference>
<dbReference type="Gene3D" id="1.10.10.60">
    <property type="entry name" value="Homeodomain-like"/>
    <property type="match status" value="1"/>
</dbReference>
<proteinExistence type="predicted"/>
<feature type="region of interest" description="Disordered" evidence="17">
    <location>
        <begin position="130"/>
        <end position="160"/>
    </location>
</feature>
<feature type="region of interest" description="Disordered" evidence="17">
    <location>
        <begin position="1716"/>
        <end position="1802"/>
    </location>
</feature>
<evidence type="ECO:0000256" key="1">
    <source>
        <dbReference type="ARBA" id="ARBA00004173"/>
    </source>
</evidence>
<sequence length="1870" mass="207201">MDSSEGGSNEDYLYGDLLKRDSFVSPVKTDNENSVDIYDGLDTDYQGGGQSASQRERKVEELLKKLHEIQVQNSTLSNENTQLKKNISALIKTARLEIVRKDEEINRLNRRQSMNWIGNPGLCRYNQNHHPPGSFNVPTTPQTDQRYPSQNPPCPPRTANIEHRQLPTHLNEVGNCLQGGPVRGASKPLEPKRPCNLQKSLSKPHPVPCRESSSKPAPQSDKGPPPHRQNAMLDKTRLLPCEERRRMEKINVEHLGRNGNAEKVNGSATELPNPLNKSKEPSIPEKMDKVEQTPRSARPHSEVRGSVRLTPEKNDKVRHRFTQGALVTCAKDSPEIRDQKRHKEKDARRSDPRGRELKVDTARGQRGHREVGKDKQRDDKPRGQETEKEREPERRCTDKTREHSKMTSPVSPRKSSQRNTCAAVEHTAGERRERKIESKKLGKERIIEDSKDRRSKQSNGKVHDDVTPKDSAKQSSKNYDRSLKQNESKPEEKGKSEHKAQRDHNISKRSSRDHGDCAKRERKHQGEKEKTRLSESNEKMPARNCTDQAQKRVEESARGNSTANVQTPAHKQNSLKDTDPKLQFMETLQLTVSPVKKLSTVLCEVDDGMQSSQLPHEDEVVRFSEQEASASEEANLNLGRISNKSDETRAMDTHCISPESPVGGSETRVAPGVQEPAEIEPVLSAQRQGVEKGESFQVTLVEDAPPQPMECDRSADDSELLAPIVVETMGTVEVISEATSEMAECSMPLVEIDSINIEEHAEFVGSYAEVGNEPVSEVNGKPSEPAEVGCITIGLENGSSDCPVKLSSTVKNETVVSPNADGKCEDPGQSVDVSAATVGNLEPDFTGCELQQPNRSVVDSSVTVNKTPVKNVCIPDDQEENSIQSIDFTYIGCIPEPISPLTSPLRPVRPSTLESSCTQAERDVAHKDSATQIQGGSPRNCTLELNKENREPLFKDGEKTLGISVECSFSDEIEEGEIISEEECVPEDQKPVSTIQMEKEGTNKEEGSPGKSTPKKETSLVKPDVSTLNCSSEALIKIKGGKKRRKSEGVSSGQNADRLRLLSSTSSTERNQIKSSVSNLMGALMITRKGIRKKYMKLHKQFEIRRFQRIVEVASADFISVVKRSNFPKSRQPLKTSICAVIENILSQAKCNGIVQSIVLQQAPNMKERLWMFVEKQFDCMFDKVREMFISCESISLELALEEERKNESIIKKRKKNKVVKQLENKVDEILPKLKKSLSSSEPSLTNNLSDKKNSSKNKQASNEPKRKLTKGLDKCSKKGVEFSALDISKENARTKVKNALSVTPVNSSVSSDPPITSVKDSHDKTELGILTEQQASTLTFNLVSDAQMGEIFKCLLQGSDLLEQGISTLECNSWPIPEKVRPDIATQLLGNDSTSEKSLPVSQVDTVSWPAVTPNKHTVGLRPPLDLDILDESCMLEIPDKVMQTKDSVISPPEDSNSQKIIESSSVLQMRSSISSILIEDLAVSLTVPSPLKSDGQISFLTSQNAEPLRDGVSEAILTAHYSESALLDEEDASEQDIHLALDSDNSSSQSSNSSAWNQQIAASAFQYQHHPPMQAVVMEKSNDHFIVKIRCRPTSAKAALQSSPSVVASELRSSNDPSMETTDEIREACSNMDIVLDQDHVMTESLPNQSLIVEHLADVSKNMEESGIDVAVKLPHSEEDLPSMENHVNVEPSLEIPGDNAERVVVSAAPTCTATVSEDGSASGNRKRKNNVKLDSTVKRARKENKLLKSNNRKDKETKVKRSSSSAKKTLSSKTVVTPKKAMDNSSPLTAKSSPNSLPAKNVIKKNGEVVVTWTRENDRIILMGCQQKGANEETFDCLAGKLHRSPRQISERFHRLMKLFKKSENIN</sequence>
<protein>
    <recommendedName>
        <fullName evidence="15">CASP8-associated protein 2</fullName>
    </recommendedName>
    <alternativeName>
        <fullName evidence="16">FLICE-associated huge protein</fullName>
    </alternativeName>
</protein>
<name>A0A401NKR9_SCYTO</name>
<feature type="region of interest" description="Disordered" evidence="17">
    <location>
        <begin position="623"/>
        <end position="648"/>
    </location>
</feature>
<accession>A0A401NKR9</accession>
<evidence type="ECO:0000256" key="5">
    <source>
        <dbReference type="ARBA" id="ARBA00022491"/>
    </source>
</evidence>
<evidence type="ECO:0000256" key="6">
    <source>
        <dbReference type="ARBA" id="ARBA00022553"/>
    </source>
</evidence>
<feature type="compositionally biased region" description="Basic and acidic residues" evidence="17">
    <location>
        <begin position="427"/>
        <end position="452"/>
    </location>
</feature>
<comment type="subcellular location">
    <subcellularLocation>
        <location evidence="3">Cytoplasm</location>
    </subcellularLocation>
    <subcellularLocation>
        <location evidence="1">Mitochondrion</location>
    </subcellularLocation>
    <subcellularLocation>
        <location evidence="2">Nucleus</location>
        <location evidence="2">PML body</location>
    </subcellularLocation>
</comment>
<feature type="region of interest" description="Disordered" evidence="17">
    <location>
        <begin position="1039"/>
        <end position="1074"/>
    </location>
</feature>
<dbReference type="SUPFAM" id="SSF46689">
    <property type="entry name" value="Homeodomain-like"/>
    <property type="match status" value="1"/>
</dbReference>
<evidence type="ECO:0000256" key="14">
    <source>
        <dbReference type="ARBA" id="ARBA00023306"/>
    </source>
</evidence>
<evidence type="ECO:0000256" key="17">
    <source>
        <dbReference type="SAM" id="MobiDB-lite"/>
    </source>
</evidence>
<keyword evidence="8" id="KW-0007">Acetylation</keyword>
<evidence type="ECO:0000256" key="16">
    <source>
        <dbReference type="ARBA" id="ARBA00078515"/>
    </source>
</evidence>
<keyword evidence="14" id="KW-0131">Cell cycle</keyword>
<dbReference type="GO" id="GO:0003714">
    <property type="term" value="F:transcription corepressor activity"/>
    <property type="evidence" value="ECO:0007669"/>
    <property type="project" value="TreeGrafter"/>
</dbReference>
<evidence type="ECO:0000256" key="12">
    <source>
        <dbReference type="ARBA" id="ARBA00023163"/>
    </source>
</evidence>
<keyword evidence="11" id="KW-0010">Activator</keyword>
<feature type="region of interest" description="Disordered" evidence="17">
    <location>
        <begin position="1238"/>
        <end position="1272"/>
    </location>
</feature>